<keyword evidence="3" id="KW-0489">Methyltransferase</keyword>
<dbReference type="eggNOG" id="COG2227">
    <property type="taxonomic scope" value="Bacteria"/>
</dbReference>
<gene>
    <name evidence="3" type="ordered locus">Desaci_3017</name>
</gene>
<feature type="domain" description="Methyltransferase" evidence="2">
    <location>
        <begin position="37"/>
        <end position="127"/>
    </location>
</feature>
<dbReference type="PANTHER" id="PTHR43861">
    <property type="entry name" value="TRANS-ACONITATE 2-METHYLTRANSFERASE-RELATED"/>
    <property type="match status" value="1"/>
</dbReference>
<dbReference type="Gene3D" id="3.40.50.150">
    <property type="entry name" value="Vaccinia Virus protein VP39"/>
    <property type="match status" value="1"/>
</dbReference>
<dbReference type="Proteomes" id="UP000002892">
    <property type="component" value="Chromosome"/>
</dbReference>
<dbReference type="HOGENOM" id="CLU_069129_8_2_9"/>
<dbReference type="InterPro" id="IPR029063">
    <property type="entry name" value="SAM-dependent_MTases_sf"/>
</dbReference>
<dbReference type="CDD" id="cd02440">
    <property type="entry name" value="AdoMet_MTases"/>
    <property type="match status" value="1"/>
</dbReference>
<dbReference type="Pfam" id="PF13649">
    <property type="entry name" value="Methyltransf_25"/>
    <property type="match status" value="1"/>
</dbReference>
<reference evidence="3 4" key="1">
    <citation type="journal article" date="2012" name="J. Bacteriol.">
        <title>Complete genome sequences of Desulfosporosinus orientis DSM765T, Desulfosporosinus youngiae DSM17734T, Desulfosporosinus meridiei DSM13257T, and Desulfosporosinus acidiphilus DSM22704T.</title>
        <authorList>
            <person name="Pester M."/>
            <person name="Brambilla E."/>
            <person name="Alazard D."/>
            <person name="Rattei T."/>
            <person name="Weinmaier T."/>
            <person name="Han J."/>
            <person name="Lucas S."/>
            <person name="Lapidus A."/>
            <person name="Cheng J.F."/>
            <person name="Goodwin L."/>
            <person name="Pitluck S."/>
            <person name="Peters L."/>
            <person name="Ovchinnikova G."/>
            <person name="Teshima H."/>
            <person name="Detter J.C."/>
            <person name="Han C.S."/>
            <person name="Tapia R."/>
            <person name="Land M.L."/>
            <person name="Hauser L."/>
            <person name="Kyrpides N.C."/>
            <person name="Ivanova N.N."/>
            <person name="Pagani I."/>
            <person name="Huntmann M."/>
            <person name="Wei C.L."/>
            <person name="Davenport K.W."/>
            <person name="Daligault H."/>
            <person name="Chain P.S."/>
            <person name="Chen A."/>
            <person name="Mavromatis K."/>
            <person name="Markowitz V."/>
            <person name="Szeto E."/>
            <person name="Mikhailova N."/>
            <person name="Pati A."/>
            <person name="Wagner M."/>
            <person name="Woyke T."/>
            <person name="Ollivier B."/>
            <person name="Klenk H.P."/>
            <person name="Spring S."/>
            <person name="Loy A."/>
        </authorList>
    </citation>
    <scope>NUCLEOTIDE SEQUENCE [LARGE SCALE GENOMIC DNA]</scope>
    <source>
        <strain evidence="4">DSM 22704 / JCM 16185 / SJ4</strain>
    </source>
</reference>
<dbReference type="RefSeq" id="WP_014827919.1">
    <property type="nucleotide sequence ID" value="NC_018068.1"/>
</dbReference>
<evidence type="ECO:0000259" key="2">
    <source>
        <dbReference type="Pfam" id="PF13649"/>
    </source>
</evidence>
<sequence length="239" mass="27163">MGFYQRLAEYYDEIFPFKGAQKTFLQTYFDQESMTSILDVGCGTGTLALEFAQKERAVHGIDLSPEMIEIARRKARELENSATFSIGDMRDLRSIGQNFDGIVCLGNTLAHVSEENELKQVLAQFRRKAAYALVQTVNYDRILAKHVTELPLIQTPNLTFQRSYSFRSDGRIDFTMKLTFPDAREQVSGVNCLYPVSCSSLIKAFEEEDWEIAGVWGNYERQPWTNDSPATILAARLAK</sequence>
<dbReference type="GO" id="GO:0008168">
    <property type="term" value="F:methyltransferase activity"/>
    <property type="evidence" value="ECO:0007669"/>
    <property type="project" value="UniProtKB-KW"/>
</dbReference>
<accession>I4D802</accession>
<keyword evidence="4" id="KW-1185">Reference proteome</keyword>
<dbReference type="SUPFAM" id="SSF53335">
    <property type="entry name" value="S-adenosyl-L-methionine-dependent methyltransferases"/>
    <property type="match status" value="1"/>
</dbReference>
<evidence type="ECO:0000256" key="1">
    <source>
        <dbReference type="ARBA" id="ARBA00022679"/>
    </source>
</evidence>
<dbReference type="GO" id="GO:0032259">
    <property type="term" value="P:methylation"/>
    <property type="evidence" value="ECO:0007669"/>
    <property type="project" value="UniProtKB-KW"/>
</dbReference>
<dbReference type="AlphaFoldDB" id="I4D802"/>
<keyword evidence="1 3" id="KW-0808">Transferase</keyword>
<dbReference type="OrthoDB" id="9811589at2"/>
<evidence type="ECO:0000313" key="3">
    <source>
        <dbReference type="EMBL" id="AFM41926.1"/>
    </source>
</evidence>
<proteinExistence type="predicted"/>
<dbReference type="InterPro" id="IPR041698">
    <property type="entry name" value="Methyltransf_25"/>
</dbReference>
<evidence type="ECO:0000313" key="4">
    <source>
        <dbReference type="Proteomes" id="UP000002892"/>
    </source>
</evidence>
<dbReference type="Gene3D" id="2.20.25.110">
    <property type="entry name" value="S-adenosyl-L-methionine-dependent methyltransferases"/>
    <property type="match status" value="1"/>
</dbReference>
<dbReference type="EMBL" id="CP003639">
    <property type="protein sequence ID" value="AFM41926.1"/>
    <property type="molecule type" value="Genomic_DNA"/>
</dbReference>
<dbReference type="KEGG" id="dai:Desaci_3017"/>
<dbReference type="STRING" id="646529.Desaci_3017"/>
<protein>
    <submittedName>
        <fullName evidence="3">Methyltransferase family protein</fullName>
    </submittedName>
</protein>
<name>I4D802_DESAJ</name>
<organism evidence="3 4">
    <name type="scientific">Desulfosporosinus acidiphilus (strain DSM 22704 / JCM 16185 / SJ4)</name>
    <dbReference type="NCBI Taxonomy" id="646529"/>
    <lineage>
        <taxon>Bacteria</taxon>
        <taxon>Bacillati</taxon>
        <taxon>Bacillota</taxon>
        <taxon>Clostridia</taxon>
        <taxon>Eubacteriales</taxon>
        <taxon>Desulfitobacteriaceae</taxon>
        <taxon>Desulfosporosinus</taxon>
    </lineage>
</organism>